<keyword evidence="1" id="KW-0812">Transmembrane</keyword>
<dbReference type="KEGG" id="ehx:EMIHUDRAFT_246502"/>
<reference evidence="3" key="2">
    <citation type="submission" date="2024-10" db="UniProtKB">
        <authorList>
            <consortium name="EnsemblProtists"/>
        </authorList>
    </citation>
    <scope>IDENTIFICATION</scope>
</reference>
<name>A0A0D3IRU8_EMIH1</name>
<accession>A0A0D3IRU8</accession>
<dbReference type="HOGENOM" id="CLU_2627131_0_0_1"/>
<dbReference type="InterPro" id="IPR032816">
    <property type="entry name" value="VTT_dom"/>
</dbReference>
<dbReference type="RefSeq" id="XP_005766412.1">
    <property type="nucleotide sequence ID" value="XM_005766355.1"/>
</dbReference>
<dbReference type="InterPro" id="IPR053240">
    <property type="entry name" value="VTT_domain"/>
</dbReference>
<proteinExistence type="predicted"/>
<keyword evidence="1" id="KW-1133">Transmembrane helix</keyword>
<sequence>MLCTSRAALDRAIAKEGALSIVVLLRLSPAMPLVLASALLAFTQVSLGPYTAGTVVGLLPFSAVYCYAGAAGAELELA</sequence>
<dbReference type="AlphaFoldDB" id="A0A0D3IRU8"/>
<feature type="domain" description="VTT" evidence="2">
    <location>
        <begin position="9"/>
        <end position="70"/>
    </location>
</feature>
<dbReference type="PaxDb" id="2903-EOD13983"/>
<dbReference type="GeneID" id="17260133"/>
<evidence type="ECO:0000313" key="4">
    <source>
        <dbReference type="Proteomes" id="UP000013827"/>
    </source>
</evidence>
<dbReference type="Pfam" id="PF09335">
    <property type="entry name" value="VTT_dom"/>
    <property type="match status" value="1"/>
</dbReference>
<dbReference type="PANTHER" id="PTHR46826:SF1">
    <property type="entry name" value="TVP38_TMEM64 FAMILY MEMBRANE PROTEIN YDJX"/>
    <property type="match status" value="1"/>
</dbReference>
<keyword evidence="1" id="KW-0472">Membrane</keyword>
<feature type="transmembrane region" description="Helical" evidence="1">
    <location>
        <begin position="48"/>
        <end position="68"/>
    </location>
</feature>
<evidence type="ECO:0000313" key="3">
    <source>
        <dbReference type="EnsemblProtists" id="EOD13983"/>
    </source>
</evidence>
<evidence type="ECO:0000259" key="2">
    <source>
        <dbReference type="Pfam" id="PF09335"/>
    </source>
</evidence>
<organism evidence="3 4">
    <name type="scientific">Emiliania huxleyi (strain CCMP1516)</name>
    <dbReference type="NCBI Taxonomy" id="280463"/>
    <lineage>
        <taxon>Eukaryota</taxon>
        <taxon>Haptista</taxon>
        <taxon>Haptophyta</taxon>
        <taxon>Prymnesiophyceae</taxon>
        <taxon>Isochrysidales</taxon>
        <taxon>Noelaerhabdaceae</taxon>
        <taxon>Emiliania</taxon>
    </lineage>
</organism>
<feature type="transmembrane region" description="Helical" evidence="1">
    <location>
        <begin position="21"/>
        <end position="42"/>
    </location>
</feature>
<dbReference type="EnsemblProtists" id="EOD13983">
    <property type="protein sequence ID" value="EOD13983"/>
    <property type="gene ID" value="EMIHUDRAFT_246502"/>
</dbReference>
<evidence type="ECO:0000256" key="1">
    <source>
        <dbReference type="SAM" id="Phobius"/>
    </source>
</evidence>
<reference evidence="4" key="1">
    <citation type="journal article" date="2013" name="Nature">
        <title>Pan genome of the phytoplankton Emiliania underpins its global distribution.</title>
        <authorList>
            <person name="Read B.A."/>
            <person name="Kegel J."/>
            <person name="Klute M.J."/>
            <person name="Kuo A."/>
            <person name="Lefebvre S.C."/>
            <person name="Maumus F."/>
            <person name="Mayer C."/>
            <person name="Miller J."/>
            <person name="Monier A."/>
            <person name="Salamov A."/>
            <person name="Young J."/>
            <person name="Aguilar M."/>
            <person name="Claverie J.M."/>
            <person name="Frickenhaus S."/>
            <person name="Gonzalez K."/>
            <person name="Herman E.K."/>
            <person name="Lin Y.C."/>
            <person name="Napier J."/>
            <person name="Ogata H."/>
            <person name="Sarno A.F."/>
            <person name="Shmutz J."/>
            <person name="Schroeder D."/>
            <person name="de Vargas C."/>
            <person name="Verret F."/>
            <person name="von Dassow P."/>
            <person name="Valentin K."/>
            <person name="Van de Peer Y."/>
            <person name="Wheeler G."/>
            <person name="Dacks J.B."/>
            <person name="Delwiche C.F."/>
            <person name="Dyhrman S.T."/>
            <person name="Glockner G."/>
            <person name="John U."/>
            <person name="Richards T."/>
            <person name="Worden A.Z."/>
            <person name="Zhang X."/>
            <person name="Grigoriev I.V."/>
            <person name="Allen A.E."/>
            <person name="Bidle K."/>
            <person name="Borodovsky M."/>
            <person name="Bowler C."/>
            <person name="Brownlee C."/>
            <person name="Cock J.M."/>
            <person name="Elias M."/>
            <person name="Gladyshev V.N."/>
            <person name="Groth M."/>
            <person name="Guda C."/>
            <person name="Hadaegh A."/>
            <person name="Iglesias-Rodriguez M.D."/>
            <person name="Jenkins J."/>
            <person name="Jones B.M."/>
            <person name="Lawson T."/>
            <person name="Leese F."/>
            <person name="Lindquist E."/>
            <person name="Lobanov A."/>
            <person name="Lomsadze A."/>
            <person name="Malik S.B."/>
            <person name="Marsh M.E."/>
            <person name="Mackinder L."/>
            <person name="Mock T."/>
            <person name="Mueller-Roeber B."/>
            <person name="Pagarete A."/>
            <person name="Parker M."/>
            <person name="Probert I."/>
            <person name="Quesneville H."/>
            <person name="Raines C."/>
            <person name="Rensing S.A."/>
            <person name="Riano-Pachon D.M."/>
            <person name="Richier S."/>
            <person name="Rokitta S."/>
            <person name="Shiraiwa Y."/>
            <person name="Soanes D.M."/>
            <person name="van der Giezen M."/>
            <person name="Wahlund T.M."/>
            <person name="Williams B."/>
            <person name="Wilson W."/>
            <person name="Wolfe G."/>
            <person name="Wurch L.L."/>
        </authorList>
    </citation>
    <scope>NUCLEOTIDE SEQUENCE</scope>
</reference>
<keyword evidence="4" id="KW-1185">Reference proteome</keyword>
<protein>
    <recommendedName>
        <fullName evidence="2">VTT domain-containing protein</fullName>
    </recommendedName>
</protein>
<dbReference type="Proteomes" id="UP000013827">
    <property type="component" value="Unassembled WGS sequence"/>
</dbReference>
<dbReference type="PANTHER" id="PTHR46826">
    <property type="match status" value="1"/>
</dbReference>